<keyword evidence="3" id="KW-1185">Reference proteome</keyword>
<accession>A0AAE0RUV3</accession>
<reference evidence="2" key="1">
    <citation type="journal article" date="2021" name="Genome Biol. Evol.">
        <title>A High-Quality Reference Genome for a Parasitic Bivalve with Doubly Uniparental Inheritance (Bivalvia: Unionida).</title>
        <authorList>
            <person name="Smith C.H."/>
        </authorList>
    </citation>
    <scope>NUCLEOTIDE SEQUENCE</scope>
    <source>
        <strain evidence="2">CHS0354</strain>
    </source>
</reference>
<sequence length="119" mass="13354">MLKKLTGITFMGTELEVLIVSLCLIYISTHEPGMERADTKTANNANQLLSAQSKDTQCDEKFQFQSSPKTPTPAPATHTKTVKQPPAIKAITTSRQWRKVEKKDVENNQPHKRPQHNKG</sequence>
<reference evidence="2" key="3">
    <citation type="submission" date="2023-05" db="EMBL/GenBank/DDBJ databases">
        <authorList>
            <person name="Smith C.H."/>
        </authorList>
    </citation>
    <scope>NUCLEOTIDE SEQUENCE</scope>
    <source>
        <strain evidence="2">CHS0354</strain>
        <tissue evidence="2">Mantle</tissue>
    </source>
</reference>
<dbReference type="AlphaFoldDB" id="A0AAE0RUV3"/>
<evidence type="ECO:0000313" key="3">
    <source>
        <dbReference type="Proteomes" id="UP001195483"/>
    </source>
</evidence>
<evidence type="ECO:0000256" key="1">
    <source>
        <dbReference type="SAM" id="MobiDB-lite"/>
    </source>
</evidence>
<organism evidence="2 3">
    <name type="scientific">Potamilus streckersoni</name>
    <dbReference type="NCBI Taxonomy" id="2493646"/>
    <lineage>
        <taxon>Eukaryota</taxon>
        <taxon>Metazoa</taxon>
        <taxon>Spiralia</taxon>
        <taxon>Lophotrochozoa</taxon>
        <taxon>Mollusca</taxon>
        <taxon>Bivalvia</taxon>
        <taxon>Autobranchia</taxon>
        <taxon>Heteroconchia</taxon>
        <taxon>Palaeoheterodonta</taxon>
        <taxon>Unionida</taxon>
        <taxon>Unionoidea</taxon>
        <taxon>Unionidae</taxon>
        <taxon>Ambleminae</taxon>
        <taxon>Lampsilini</taxon>
        <taxon>Potamilus</taxon>
    </lineage>
</organism>
<gene>
    <name evidence="2" type="ORF">CHS0354_028615</name>
</gene>
<feature type="compositionally biased region" description="Basic residues" evidence="1">
    <location>
        <begin position="110"/>
        <end position="119"/>
    </location>
</feature>
<dbReference type="Proteomes" id="UP001195483">
    <property type="component" value="Unassembled WGS sequence"/>
</dbReference>
<comment type="caution">
    <text evidence="2">The sequence shown here is derived from an EMBL/GenBank/DDBJ whole genome shotgun (WGS) entry which is preliminary data.</text>
</comment>
<proteinExistence type="predicted"/>
<reference evidence="2" key="2">
    <citation type="journal article" date="2021" name="Genome Biol. Evol.">
        <title>Developing a high-quality reference genome for a parasitic bivalve with doubly uniparental inheritance (Bivalvia: Unionida).</title>
        <authorList>
            <person name="Smith C.H."/>
        </authorList>
    </citation>
    <scope>NUCLEOTIDE SEQUENCE</scope>
    <source>
        <strain evidence="2">CHS0354</strain>
        <tissue evidence="2">Mantle</tissue>
    </source>
</reference>
<name>A0AAE0RUV3_9BIVA</name>
<feature type="region of interest" description="Disordered" evidence="1">
    <location>
        <begin position="49"/>
        <end position="119"/>
    </location>
</feature>
<dbReference type="EMBL" id="JAEAOA010001714">
    <property type="protein sequence ID" value="KAK3580044.1"/>
    <property type="molecule type" value="Genomic_DNA"/>
</dbReference>
<protein>
    <submittedName>
        <fullName evidence="2">Uncharacterized protein</fullName>
    </submittedName>
</protein>
<evidence type="ECO:0000313" key="2">
    <source>
        <dbReference type="EMBL" id="KAK3580044.1"/>
    </source>
</evidence>